<evidence type="ECO:0000313" key="5">
    <source>
        <dbReference type="EMBL" id="GGD28258.1"/>
    </source>
</evidence>
<dbReference type="SMART" id="SM00098">
    <property type="entry name" value="alkPPc"/>
    <property type="match status" value="1"/>
</dbReference>
<feature type="binding site" evidence="3">
    <location>
        <position position="169"/>
    </location>
    <ligand>
        <name>Mg(2+)</name>
        <dbReference type="ChEBI" id="CHEBI:18420"/>
    </ligand>
</feature>
<feature type="binding site" evidence="3">
    <location>
        <position position="304"/>
    </location>
    <ligand>
        <name>Zn(2+)</name>
        <dbReference type="ChEBI" id="CHEBI:29105"/>
        <label>2</label>
    </ligand>
</feature>
<dbReference type="PANTHER" id="PTHR11596">
    <property type="entry name" value="ALKALINE PHOSPHATASE"/>
    <property type="match status" value="1"/>
</dbReference>
<evidence type="ECO:0000256" key="3">
    <source>
        <dbReference type="PIRSR" id="PIRSR601952-2"/>
    </source>
</evidence>
<dbReference type="PANTHER" id="PTHR11596:SF5">
    <property type="entry name" value="ALKALINE PHOSPHATASE"/>
    <property type="match status" value="1"/>
</dbReference>
<feature type="binding site" evidence="3">
    <location>
        <position position="300"/>
    </location>
    <ligand>
        <name>Zn(2+)</name>
        <dbReference type="ChEBI" id="CHEBI:29105"/>
        <label>2</label>
    </ligand>
</feature>
<dbReference type="InterPro" id="IPR017850">
    <property type="entry name" value="Alkaline_phosphatase_core_sf"/>
</dbReference>
<keyword evidence="3" id="KW-0460">Magnesium</keyword>
<feature type="binding site" evidence="3">
    <location>
        <position position="167"/>
    </location>
    <ligand>
        <name>Mg(2+)</name>
        <dbReference type="ChEBI" id="CHEBI:18420"/>
    </ligand>
</feature>
<name>A0A917DDL7_9FLAO</name>
<keyword evidence="1" id="KW-0597">Phosphoprotein</keyword>
<evidence type="ECO:0000256" key="1">
    <source>
        <dbReference type="ARBA" id="ARBA00022553"/>
    </source>
</evidence>
<reference evidence="5" key="1">
    <citation type="journal article" date="2014" name="Int. J. Syst. Evol. Microbiol.">
        <title>Complete genome sequence of Corynebacterium casei LMG S-19264T (=DSM 44701T), isolated from a smear-ripened cheese.</title>
        <authorList>
            <consortium name="US DOE Joint Genome Institute (JGI-PGF)"/>
            <person name="Walter F."/>
            <person name="Albersmeier A."/>
            <person name="Kalinowski J."/>
            <person name="Ruckert C."/>
        </authorList>
    </citation>
    <scope>NUCLEOTIDE SEQUENCE</scope>
    <source>
        <strain evidence="5">CGMCC 1.12506</strain>
    </source>
</reference>
<dbReference type="InterPro" id="IPR001952">
    <property type="entry name" value="Alkaline_phosphatase"/>
</dbReference>
<reference evidence="5" key="2">
    <citation type="submission" date="2020-09" db="EMBL/GenBank/DDBJ databases">
        <authorList>
            <person name="Sun Q."/>
            <person name="Zhou Y."/>
        </authorList>
    </citation>
    <scope>NUCLEOTIDE SEQUENCE</scope>
    <source>
        <strain evidence="5">CGMCC 1.12506</strain>
    </source>
</reference>
<feature type="binding site" evidence="3">
    <location>
        <position position="342"/>
    </location>
    <ligand>
        <name>Zn(2+)</name>
        <dbReference type="ChEBI" id="CHEBI:29105"/>
        <label>2</label>
    </ligand>
</feature>
<feature type="binding site" evidence="3">
    <location>
        <position position="66"/>
    </location>
    <ligand>
        <name>Zn(2+)</name>
        <dbReference type="ChEBI" id="CHEBI:29105"/>
        <label>2</label>
    </ligand>
</feature>
<feature type="active site" description="Phosphoserine intermediate" evidence="2">
    <location>
        <position position="116"/>
    </location>
</feature>
<comment type="cofactor">
    <cofactor evidence="3">
        <name>Zn(2+)</name>
        <dbReference type="ChEBI" id="CHEBI:29105"/>
    </cofactor>
    <text evidence="3">Binds 2 Zn(2+) ions.</text>
</comment>
<evidence type="ECO:0000256" key="2">
    <source>
        <dbReference type="PIRSR" id="PIRSR601952-1"/>
    </source>
</evidence>
<evidence type="ECO:0000313" key="6">
    <source>
        <dbReference type="Proteomes" id="UP000625735"/>
    </source>
</evidence>
<comment type="caution">
    <text evidence="5">The sequence shown here is derived from an EMBL/GenBank/DDBJ whole genome shotgun (WGS) entry which is preliminary data.</text>
</comment>
<dbReference type="PRINTS" id="PR00113">
    <property type="entry name" value="ALKPHPHTASE"/>
</dbReference>
<dbReference type="SUPFAM" id="SSF53649">
    <property type="entry name" value="Alkaline phosphatase-like"/>
    <property type="match status" value="1"/>
</dbReference>
<keyword evidence="3" id="KW-0479">Metal-binding</keyword>
<dbReference type="Gene3D" id="3.40.720.10">
    <property type="entry name" value="Alkaline Phosphatase, subunit A"/>
    <property type="match status" value="1"/>
</dbReference>
<organism evidence="5 6">
    <name type="scientific">Flavobacterium orientale</name>
    <dbReference type="NCBI Taxonomy" id="1756020"/>
    <lineage>
        <taxon>Bacteria</taxon>
        <taxon>Pseudomonadati</taxon>
        <taxon>Bacteroidota</taxon>
        <taxon>Flavobacteriia</taxon>
        <taxon>Flavobacteriales</taxon>
        <taxon>Flavobacteriaceae</taxon>
        <taxon>Flavobacterium</taxon>
    </lineage>
</organism>
<dbReference type="Pfam" id="PF00245">
    <property type="entry name" value="Alk_phosphatase"/>
    <property type="match status" value="1"/>
</dbReference>
<dbReference type="Gene3D" id="1.10.60.40">
    <property type="match status" value="1"/>
</dbReference>
<protein>
    <submittedName>
        <fullName evidence="5">Alkaline phosphatase</fullName>
    </submittedName>
</protein>
<gene>
    <name evidence="5" type="ORF">GCM10011343_18040</name>
</gene>
<dbReference type="CDD" id="cd16012">
    <property type="entry name" value="ALP"/>
    <property type="match status" value="1"/>
</dbReference>
<dbReference type="GO" id="GO:0004035">
    <property type="term" value="F:alkaline phosphatase activity"/>
    <property type="evidence" value="ECO:0007669"/>
    <property type="project" value="TreeGrafter"/>
</dbReference>
<sequence length="488" mass="54312">MITISSIALFIFEKNNRMNRRKFFRNGALFTVGSTLINPFSSVAQPLEIPIYKGKKAKNIIFLVSDGMSSGTLNMADIYLDRKTGKGSNWLNLYRENKVTRALMDMASASSIVTDSAAASSSWGGGFRVKNGALNIGINGEEHLPIWQKFKKAGKMAGCVTTVPITHATPAGFCVNSKSRNSQADIAESYLDLKFDIMMGGGQQYFDANSRKDKKDMYAAFQKAGYQVAKTRSEMLATSDDKPILGVFFDDGLPYSIDRENIKDLGNSVPTLAEMTQKAINRMKNHKNGFVLQVEAGKVDWAAHANDIAGLLYDQVAFDDAIKTAMDFAEKEEETLVIITTDHGNANPGLIYGKNVNDNFDSVQKFKHTNDWILHGLTPESTLSQVKERIEFANNFVPNDDEAQTILNYYKGLVKGDDGLYNYKKLPFDYFAQVQKSRTSVGWISSDHSADYTELAMFGPGSQELKPFIKNTDLHYFMLKAAEVENKF</sequence>
<accession>A0A917DDL7</accession>
<dbReference type="GO" id="GO:0046872">
    <property type="term" value="F:metal ion binding"/>
    <property type="evidence" value="ECO:0007669"/>
    <property type="project" value="UniProtKB-KW"/>
</dbReference>
<feature type="binding site" evidence="3">
    <location>
        <position position="448"/>
    </location>
    <ligand>
        <name>Zn(2+)</name>
        <dbReference type="ChEBI" id="CHEBI:29105"/>
        <label>2</label>
    </ligand>
</feature>
<dbReference type="EMBL" id="BMFG01000006">
    <property type="protein sequence ID" value="GGD28258.1"/>
    <property type="molecule type" value="Genomic_DNA"/>
</dbReference>
<dbReference type="AlphaFoldDB" id="A0A917DDL7"/>
<comment type="similarity">
    <text evidence="4">Belongs to the alkaline phosphatase family.</text>
</comment>
<dbReference type="Proteomes" id="UP000625735">
    <property type="component" value="Unassembled WGS sequence"/>
</dbReference>
<comment type="cofactor">
    <cofactor evidence="3">
        <name>Mg(2+)</name>
        <dbReference type="ChEBI" id="CHEBI:18420"/>
    </cofactor>
    <text evidence="3">Binds 1 Mg(2+) ion.</text>
</comment>
<keyword evidence="3" id="KW-0862">Zinc</keyword>
<evidence type="ECO:0000256" key="4">
    <source>
        <dbReference type="RuleBase" id="RU003946"/>
    </source>
</evidence>
<feature type="binding site" evidence="3">
    <location>
        <position position="295"/>
    </location>
    <ligand>
        <name>Mg(2+)</name>
        <dbReference type="ChEBI" id="CHEBI:18420"/>
    </ligand>
</feature>
<feature type="binding site" evidence="3">
    <location>
        <position position="343"/>
    </location>
    <ligand>
        <name>Zn(2+)</name>
        <dbReference type="ChEBI" id="CHEBI:29105"/>
        <label>2</label>
    </ligand>
</feature>
<proteinExistence type="inferred from homology"/>
<keyword evidence="6" id="KW-1185">Reference proteome</keyword>
<feature type="binding site" evidence="3">
    <location>
        <position position="66"/>
    </location>
    <ligand>
        <name>Mg(2+)</name>
        <dbReference type="ChEBI" id="CHEBI:18420"/>
    </ligand>
</feature>